<dbReference type="EMBL" id="UINC01001440">
    <property type="protein sequence ID" value="SUZ80781.1"/>
    <property type="molecule type" value="Genomic_DNA"/>
</dbReference>
<dbReference type="SUPFAM" id="SSF55031">
    <property type="entry name" value="Bacterial exopeptidase dimerisation domain"/>
    <property type="match status" value="1"/>
</dbReference>
<dbReference type="InterPro" id="IPR001261">
    <property type="entry name" value="ArgE/DapE_CS"/>
</dbReference>
<evidence type="ECO:0000256" key="3">
    <source>
        <dbReference type="ARBA" id="ARBA00022801"/>
    </source>
</evidence>
<dbReference type="SUPFAM" id="SSF53187">
    <property type="entry name" value="Zn-dependent exopeptidases"/>
    <property type="match status" value="1"/>
</dbReference>
<evidence type="ECO:0000256" key="5">
    <source>
        <dbReference type="SAM" id="Coils"/>
    </source>
</evidence>
<dbReference type="AlphaFoldDB" id="A0A381QN42"/>
<dbReference type="Pfam" id="PF07687">
    <property type="entry name" value="M20_dimer"/>
    <property type="match status" value="1"/>
</dbReference>
<dbReference type="PROSITE" id="PS00758">
    <property type="entry name" value="ARGE_DAPE_CPG2_1"/>
    <property type="match status" value="1"/>
</dbReference>
<dbReference type="InterPro" id="IPR036264">
    <property type="entry name" value="Bact_exopeptidase_dim_dom"/>
</dbReference>
<accession>A0A381QN42</accession>
<dbReference type="InterPro" id="IPR002933">
    <property type="entry name" value="Peptidase_M20"/>
</dbReference>
<dbReference type="Gene3D" id="3.40.630.10">
    <property type="entry name" value="Zn peptidases"/>
    <property type="match status" value="1"/>
</dbReference>
<dbReference type="InterPro" id="IPR050072">
    <property type="entry name" value="Peptidase_M20A"/>
</dbReference>
<dbReference type="Gene3D" id="3.30.70.360">
    <property type="match status" value="1"/>
</dbReference>
<dbReference type="GO" id="GO:0046872">
    <property type="term" value="F:metal ion binding"/>
    <property type="evidence" value="ECO:0007669"/>
    <property type="project" value="UniProtKB-KW"/>
</dbReference>
<feature type="domain" description="Peptidase M20 dimerisation" evidence="6">
    <location>
        <begin position="218"/>
        <end position="315"/>
    </location>
</feature>
<keyword evidence="4" id="KW-0862">Zinc</keyword>
<dbReference type="PANTHER" id="PTHR43808:SF17">
    <property type="entry name" value="PEPTIDASE M20"/>
    <property type="match status" value="1"/>
</dbReference>
<dbReference type="Pfam" id="PF01546">
    <property type="entry name" value="Peptidase_M20"/>
    <property type="match status" value="1"/>
</dbReference>
<reference evidence="7" key="1">
    <citation type="submission" date="2018-05" db="EMBL/GenBank/DDBJ databases">
        <authorList>
            <person name="Lanie J.A."/>
            <person name="Ng W.-L."/>
            <person name="Kazmierczak K.M."/>
            <person name="Andrzejewski T.M."/>
            <person name="Davidsen T.M."/>
            <person name="Wayne K.J."/>
            <person name="Tettelin H."/>
            <person name="Glass J.I."/>
            <person name="Rusch D."/>
            <person name="Podicherti R."/>
            <person name="Tsui H.-C.T."/>
            <person name="Winkler M.E."/>
        </authorList>
    </citation>
    <scope>NUCLEOTIDE SEQUENCE</scope>
</reference>
<evidence type="ECO:0000259" key="6">
    <source>
        <dbReference type="Pfam" id="PF07687"/>
    </source>
</evidence>
<dbReference type="GO" id="GO:0016787">
    <property type="term" value="F:hydrolase activity"/>
    <property type="evidence" value="ECO:0007669"/>
    <property type="project" value="UniProtKB-KW"/>
</dbReference>
<feature type="coiled-coil region" evidence="5">
    <location>
        <begin position="38"/>
        <end position="65"/>
    </location>
</feature>
<name>A0A381QN42_9ZZZZ</name>
<keyword evidence="3" id="KW-0378">Hydrolase</keyword>
<dbReference type="InterPro" id="IPR011650">
    <property type="entry name" value="Peptidase_M20_dimer"/>
</dbReference>
<organism evidence="7">
    <name type="scientific">marine metagenome</name>
    <dbReference type="NCBI Taxonomy" id="408172"/>
    <lineage>
        <taxon>unclassified sequences</taxon>
        <taxon>metagenomes</taxon>
        <taxon>ecological metagenomes</taxon>
    </lineage>
</organism>
<evidence type="ECO:0000256" key="4">
    <source>
        <dbReference type="ARBA" id="ARBA00022833"/>
    </source>
</evidence>
<gene>
    <name evidence="7" type="ORF">METZ01_LOCUS33635</name>
</gene>
<dbReference type="PANTHER" id="PTHR43808">
    <property type="entry name" value="ACETYLORNITHINE DEACETYLASE"/>
    <property type="match status" value="1"/>
</dbReference>
<sequence>MTIQRTLLLLLVLFLLDEPPLLAQFRDTANAITRLRDMEAYQGALRRLDEEYDRFVEELVQLTEIPAPPFGEEARASTYMAMLRDAGLTNVEMDQIGNVMGLRRGTGEAPLLAVAAHLDTVFPEGTEVEVRREGNRLRAPGIGDDTAGLATLLAVARVLNETDLETESDLLFIGNVGEEGAGDLRGVKHLFRDGKYKDQIGGFIAVESGGQSTITTGALGSLRYRVTFKGPGGHSYGAFGLVSPAYAMGNAIRKVSAISVPETPKTTFNIGIVEGGTSVNSIPFETSMVVDMRSESRDELEKLVETFLDLVHEAVEEENVTRSISEGQIELEMTLVGDRPSGQTSESANIVKFAVAAFEAFGIRPTFRISSTDSNVPISLGIPAITIGRGGLGGRSHSLDEWVDIEREPTVRGIQVVLTTILAIAGVIN</sequence>
<proteinExistence type="predicted"/>
<comment type="cofactor">
    <cofactor evidence="1">
        <name>Zn(2+)</name>
        <dbReference type="ChEBI" id="CHEBI:29105"/>
    </cofactor>
</comment>
<evidence type="ECO:0000256" key="1">
    <source>
        <dbReference type="ARBA" id="ARBA00001947"/>
    </source>
</evidence>
<evidence type="ECO:0000256" key="2">
    <source>
        <dbReference type="ARBA" id="ARBA00022723"/>
    </source>
</evidence>
<keyword evidence="5" id="KW-0175">Coiled coil</keyword>
<keyword evidence="2" id="KW-0479">Metal-binding</keyword>
<evidence type="ECO:0000313" key="7">
    <source>
        <dbReference type="EMBL" id="SUZ80781.1"/>
    </source>
</evidence>
<protein>
    <recommendedName>
        <fullName evidence="6">Peptidase M20 dimerisation domain-containing protein</fullName>
    </recommendedName>
</protein>